<accession>A0A845DRX0</accession>
<name>A0A845DRX0_9BACI</name>
<comment type="subcellular location">
    <subcellularLocation>
        <location evidence="1">Membrane</location>
        <topology evidence="1">Multi-pass membrane protein</topology>
    </subcellularLocation>
</comment>
<sequence>MEKHQPALDIHEVPDAGKWLTLSLQHLFAMFGATILVPFLTGLSPAVALVSSGFGTLAYLLITRGKVPAYLGSSFAFIYPIIEVSKTSGAAGAMVGSFLTGLVYGAVALLISVFGTKWLMNLLPPIVVGPVIIVIGLGLASTAVDMAMYLPGQEENVYSSVHLTTALVTLGLTVMASIFFRGFFSLLPILFGIVGGYTFALFQGIVDTSTIQAEWQALTSADSVTGFLGAFFQVPDFIVPFVDFSPWEVLSWEIAFQMVPFALVTITEHTGDQMVLSKVVGRNFLKNPGLDKSILGDGAATMIASCLGGPPNTTYGENIGVLAITKVYSVFVIGGAAVVAVIFGFIGMVTAVIGSVPTAVMGGVSILLFGIIASSGLRMLIDNQIDFGEKRNLIIASIILVLGVGGAFVQVTEEIQIAGMALSAVIGVFLHQVLPGKEKGYGNGKMFEEPEIGEKQQQHEVA</sequence>
<feature type="transmembrane region" description="Helical" evidence="7">
    <location>
        <begin position="27"/>
        <end position="51"/>
    </location>
</feature>
<comment type="caution">
    <text evidence="8">The sequence shown here is derived from an EMBL/GenBank/DDBJ whole genome shotgun (WGS) entry which is preliminary data.</text>
</comment>
<evidence type="ECO:0000256" key="4">
    <source>
        <dbReference type="ARBA" id="ARBA00022692"/>
    </source>
</evidence>
<feature type="transmembrane region" description="Helical" evidence="7">
    <location>
        <begin position="186"/>
        <end position="206"/>
    </location>
</feature>
<feature type="transmembrane region" description="Helical" evidence="7">
    <location>
        <begin position="417"/>
        <end position="436"/>
    </location>
</feature>
<dbReference type="PROSITE" id="PS01116">
    <property type="entry name" value="XANTH_URACIL_PERMASE"/>
    <property type="match status" value="1"/>
</dbReference>
<evidence type="ECO:0000256" key="1">
    <source>
        <dbReference type="ARBA" id="ARBA00004141"/>
    </source>
</evidence>
<evidence type="ECO:0000256" key="6">
    <source>
        <dbReference type="ARBA" id="ARBA00023136"/>
    </source>
</evidence>
<feature type="transmembrane region" description="Helical" evidence="7">
    <location>
        <begin position="161"/>
        <end position="180"/>
    </location>
</feature>
<feature type="transmembrane region" description="Helical" evidence="7">
    <location>
        <begin position="57"/>
        <end position="79"/>
    </location>
</feature>
<evidence type="ECO:0000256" key="5">
    <source>
        <dbReference type="ARBA" id="ARBA00022989"/>
    </source>
</evidence>
<keyword evidence="4 7" id="KW-0812">Transmembrane</keyword>
<dbReference type="Proteomes" id="UP000460949">
    <property type="component" value="Unassembled WGS sequence"/>
</dbReference>
<feature type="transmembrane region" description="Helical" evidence="7">
    <location>
        <begin position="126"/>
        <end position="149"/>
    </location>
</feature>
<organism evidence="8 9">
    <name type="scientific">Halobacillus litoralis</name>
    <dbReference type="NCBI Taxonomy" id="45668"/>
    <lineage>
        <taxon>Bacteria</taxon>
        <taxon>Bacillati</taxon>
        <taxon>Bacillota</taxon>
        <taxon>Bacilli</taxon>
        <taxon>Bacillales</taxon>
        <taxon>Bacillaceae</taxon>
        <taxon>Halobacillus</taxon>
    </lineage>
</organism>
<dbReference type="EMBL" id="WMET01000001">
    <property type="protein sequence ID" value="MYL19112.1"/>
    <property type="molecule type" value="Genomic_DNA"/>
</dbReference>
<keyword evidence="6 7" id="KW-0472">Membrane</keyword>
<gene>
    <name evidence="8" type="ORF">GLW04_04370</name>
</gene>
<feature type="transmembrane region" description="Helical" evidence="7">
    <location>
        <begin position="359"/>
        <end position="381"/>
    </location>
</feature>
<feature type="transmembrane region" description="Helical" evidence="7">
    <location>
        <begin position="393"/>
        <end position="411"/>
    </location>
</feature>
<evidence type="ECO:0000256" key="2">
    <source>
        <dbReference type="ARBA" id="ARBA00008821"/>
    </source>
</evidence>
<protein>
    <submittedName>
        <fullName evidence="8">Uracil permease</fullName>
    </submittedName>
</protein>
<proteinExistence type="inferred from homology"/>
<evidence type="ECO:0000313" key="9">
    <source>
        <dbReference type="Proteomes" id="UP000460949"/>
    </source>
</evidence>
<feature type="transmembrane region" description="Helical" evidence="7">
    <location>
        <begin position="327"/>
        <end position="353"/>
    </location>
</feature>
<dbReference type="GO" id="GO:0005886">
    <property type="term" value="C:plasma membrane"/>
    <property type="evidence" value="ECO:0007669"/>
    <property type="project" value="UniProtKB-ARBA"/>
</dbReference>
<dbReference type="InterPro" id="IPR006042">
    <property type="entry name" value="Xan_ur_permease"/>
</dbReference>
<dbReference type="AlphaFoldDB" id="A0A845DRX0"/>
<dbReference type="NCBIfam" id="TIGR00801">
    <property type="entry name" value="ncs2"/>
    <property type="match status" value="1"/>
</dbReference>
<evidence type="ECO:0000256" key="7">
    <source>
        <dbReference type="SAM" id="Phobius"/>
    </source>
</evidence>
<dbReference type="InterPro" id="IPR006043">
    <property type="entry name" value="NCS2"/>
</dbReference>
<keyword evidence="3" id="KW-0813">Transport</keyword>
<keyword evidence="5 7" id="KW-1133">Transmembrane helix</keyword>
<feature type="transmembrane region" description="Helical" evidence="7">
    <location>
        <begin position="91"/>
        <end position="114"/>
    </location>
</feature>
<evidence type="ECO:0000313" key="8">
    <source>
        <dbReference type="EMBL" id="MYL19112.1"/>
    </source>
</evidence>
<dbReference type="PANTHER" id="PTHR11119">
    <property type="entry name" value="XANTHINE-URACIL / VITAMIN C PERMEASE FAMILY MEMBER"/>
    <property type="match status" value="1"/>
</dbReference>
<reference evidence="8 9" key="1">
    <citation type="submission" date="2019-11" db="EMBL/GenBank/DDBJ databases">
        <title>Genome sequences of 17 halophilic strains isolated from different environments.</title>
        <authorList>
            <person name="Furrow R.E."/>
        </authorList>
    </citation>
    <scope>NUCLEOTIDE SEQUENCE [LARGE SCALE GENOMIC DNA]</scope>
    <source>
        <strain evidence="8 9">22511_23_Filter</strain>
    </source>
</reference>
<dbReference type="Pfam" id="PF00860">
    <property type="entry name" value="Xan_ur_permease"/>
    <property type="match status" value="1"/>
</dbReference>
<evidence type="ECO:0000256" key="3">
    <source>
        <dbReference type="ARBA" id="ARBA00022448"/>
    </source>
</evidence>
<dbReference type="GO" id="GO:0015205">
    <property type="term" value="F:nucleobase transmembrane transporter activity"/>
    <property type="evidence" value="ECO:0007669"/>
    <property type="project" value="UniProtKB-ARBA"/>
</dbReference>
<dbReference type="RefSeq" id="WP_160835532.1">
    <property type="nucleotide sequence ID" value="NZ_WMET01000001.1"/>
</dbReference>
<comment type="similarity">
    <text evidence="2">Belongs to the nucleobase:cation symporter-2 (NCS2) (TC 2.A.40) family.</text>
</comment>